<dbReference type="GO" id="GO:0005524">
    <property type="term" value="F:ATP binding"/>
    <property type="evidence" value="ECO:0007669"/>
    <property type="project" value="InterPro"/>
</dbReference>
<sequence length="43" mass="4378">HFTRLGGKYPAGVLLIGPPDTGKTTLARAVAGESGVPFFAYSG</sequence>
<dbReference type="PANTHER" id="PTHR23076">
    <property type="entry name" value="METALLOPROTEASE M41 FTSH"/>
    <property type="match status" value="1"/>
</dbReference>
<keyword evidence="2" id="KW-0645">Protease</keyword>
<dbReference type="GO" id="GO:0009507">
    <property type="term" value="C:chloroplast"/>
    <property type="evidence" value="ECO:0007669"/>
    <property type="project" value="TreeGrafter"/>
</dbReference>
<dbReference type="InterPro" id="IPR027417">
    <property type="entry name" value="P-loop_NTPase"/>
</dbReference>
<feature type="non-terminal residue" evidence="2">
    <location>
        <position position="1"/>
    </location>
</feature>
<organism evidence="2 3">
    <name type="scientific">Trifolium medium</name>
    <dbReference type="NCBI Taxonomy" id="97028"/>
    <lineage>
        <taxon>Eukaryota</taxon>
        <taxon>Viridiplantae</taxon>
        <taxon>Streptophyta</taxon>
        <taxon>Embryophyta</taxon>
        <taxon>Tracheophyta</taxon>
        <taxon>Spermatophyta</taxon>
        <taxon>Magnoliopsida</taxon>
        <taxon>eudicotyledons</taxon>
        <taxon>Gunneridae</taxon>
        <taxon>Pentapetalae</taxon>
        <taxon>rosids</taxon>
        <taxon>fabids</taxon>
        <taxon>Fabales</taxon>
        <taxon>Fabaceae</taxon>
        <taxon>Papilionoideae</taxon>
        <taxon>50 kb inversion clade</taxon>
        <taxon>NPAAA clade</taxon>
        <taxon>Hologalegina</taxon>
        <taxon>IRL clade</taxon>
        <taxon>Trifolieae</taxon>
        <taxon>Trifolium</taxon>
    </lineage>
</organism>
<reference evidence="2 3" key="1">
    <citation type="journal article" date="2018" name="Front. Plant Sci.">
        <title>Red Clover (Trifolium pratense) and Zigzag Clover (T. medium) - A Picture of Genomic Similarities and Differences.</title>
        <authorList>
            <person name="Dluhosova J."/>
            <person name="Istvanek J."/>
            <person name="Nedelnik J."/>
            <person name="Repkova J."/>
        </authorList>
    </citation>
    <scope>NUCLEOTIDE SEQUENCE [LARGE SCALE GENOMIC DNA]</scope>
    <source>
        <strain evidence="3">cv. 10/8</strain>
        <tissue evidence="2">Leaf</tissue>
    </source>
</reference>
<protein>
    <submittedName>
        <fullName evidence="2">ATP-dependent zinc metalloprotease FTSH 4 mitochondrial-like</fullName>
    </submittedName>
</protein>
<comment type="caution">
    <text evidence="2">The sequence shown here is derived from an EMBL/GenBank/DDBJ whole genome shotgun (WGS) entry which is preliminary data.</text>
</comment>
<name>A0A392RQE1_9FABA</name>
<proteinExistence type="predicted"/>
<feature type="non-terminal residue" evidence="2">
    <location>
        <position position="43"/>
    </location>
</feature>
<evidence type="ECO:0000313" key="3">
    <source>
        <dbReference type="Proteomes" id="UP000265520"/>
    </source>
</evidence>
<evidence type="ECO:0000313" key="2">
    <source>
        <dbReference type="EMBL" id="MCI38422.1"/>
    </source>
</evidence>
<dbReference type="GO" id="GO:0006508">
    <property type="term" value="P:proteolysis"/>
    <property type="evidence" value="ECO:0007669"/>
    <property type="project" value="UniProtKB-KW"/>
</dbReference>
<dbReference type="InterPro" id="IPR003959">
    <property type="entry name" value="ATPase_AAA_core"/>
</dbReference>
<dbReference type="AlphaFoldDB" id="A0A392RQE1"/>
<evidence type="ECO:0000259" key="1">
    <source>
        <dbReference type="Pfam" id="PF00004"/>
    </source>
</evidence>
<keyword evidence="2" id="KW-0378">Hydrolase</keyword>
<dbReference type="Gene3D" id="3.40.50.300">
    <property type="entry name" value="P-loop containing nucleotide triphosphate hydrolases"/>
    <property type="match status" value="1"/>
</dbReference>
<accession>A0A392RQE1</accession>
<dbReference type="Pfam" id="PF00004">
    <property type="entry name" value="AAA"/>
    <property type="match status" value="1"/>
</dbReference>
<keyword evidence="2" id="KW-0482">Metalloprotease</keyword>
<dbReference type="GO" id="GO:0004176">
    <property type="term" value="F:ATP-dependent peptidase activity"/>
    <property type="evidence" value="ECO:0007669"/>
    <property type="project" value="TreeGrafter"/>
</dbReference>
<dbReference type="GO" id="GO:0045037">
    <property type="term" value="P:protein import into chloroplast stroma"/>
    <property type="evidence" value="ECO:0007669"/>
    <property type="project" value="TreeGrafter"/>
</dbReference>
<dbReference type="GO" id="GO:0016887">
    <property type="term" value="F:ATP hydrolysis activity"/>
    <property type="evidence" value="ECO:0007669"/>
    <property type="project" value="InterPro"/>
</dbReference>
<dbReference type="Proteomes" id="UP000265520">
    <property type="component" value="Unassembled WGS sequence"/>
</dbReference>
<dbReference type="SUPFAM" id="SSF52540">
    <property type="entry name" value="P-loop containing nucleoside triphosphate hydrolases"/>
    <property type="match status" value="1"/>
</dbReference>
<keyword evidence="3" id="KW-1185">Reference proteome</keyword>
<dbReference type="PANTHER" id="PTHR23076:SF136">
    <property type="entry name" value="AAA+ ATPASE DOMAIN-CONTAINING PROTEIN"/>
    <property type="match status" value="1"/>
</dbReference>
<feature type="domain" description="ATPase AAA-type core" evidence="1">
    <location>
        <begin position="13"/>
        <end position="43"/>
    </location>
</feature>
<dbReference type="EMBL" id="LXQA010255737">
    <property type="protein sequence ID" value="MCI38422.1"/>
    <property type="molecule type" value="Genomic_DNA"/>
</dbReference>
<dbReference type="GO" id="GO:0008237">
    <property type="term" value="F:metallopeptidase activity"/>
    <property type="evidence" value="ECO:0007669"/>
    <property type="project" value="UniProtKB-KW"/>
</dbReference>